<reference evidence="5 6" key="1">
    <citation type="journal article" date="2024" name="Chem. Sci.">
        <title>Discovery of megapolipeptins by genome mining of a Burkholderiales bacteria collection.</title>
        <authorList>
            <person name="Paulo B.S."/>
            <person name="Recchia M.J.J."/>
            <person name="Lee S."/>
            <person name="Fergusson C.H."/>
            <person name="Romanowski S.B."/>
            <person name="Hernandez A."/>
            <person name="Krull N."/>
            <person name="Liu D.Y."/>
            <person name="Cavanagh H."/>
            <person name="Bos A."/>
            <person name="Gray C.A."/>
            <person name="Murphy B.T."/>
            <person name="Linington R.G."/>
            <person name="Eustaquio A.S."/>
        </authorList>
    </citation>
    <scope>NUCLEOTIDE SEQUENCE [LARGE SCALE GENOMIC DNA]</scope>
    <source>
        <strain evidence="5 6">RL17-350-BIC-E</strain>
    </source>
</reference>
<dbReference type="Pfam" id="PF17806">
    <property type="entry name" value="SO_alpha_A3"/>
    <property type="match status" value="1"/>
</dbReference>
<dbReference type="InterPro" id="IPR017224">
    <property type="entry name" value="Opine_Oxase_asu/HCN_bsu"/>
</dbReference>
<dbReference type="PRINTS" id="PR00368">
    <property type="entry name" value="FADPNR"/>
</dbReference>
<dbReference type="PANTHER" id="PTHR42949">
    <property type="entry name" value="ANAEROBIC GLYCEROL-3-PHOSPHATE DEHYDROGENASE SUBUNIT B"/>
    <property type="match status" value="1"/>
</dbReference>
<evidence type="ECO:0000256" key="1">
    <source>
        <dbReference type="ARBA" id="ARBA00023002"/>
    </source>
</evidence>
<dbReference type="InterPro" id="IPR036188">
    <property type="entry name" value="FAD/NAD-bd_sf"/>
</dbReference>
<dbReference type="RefSeq" id="WP_408151808.1">
    <property type="nucleotide sequence ID" value="NZ_JAQQCL010000001.1"/>
</dbReference>
<protein>
    <submittedName>
        <fullName evidence="5">NAD(P)/FAD-dependent oxidoreductase</fullName>
    </submittedName>
</protein>
<dbReference type="EMBL" id="JAQQCL010000001">
    <property type="protein sequence ID" value="MFM0714816.1"/>
    <property type="molecule type" value="Genomic_DNA"/>
</dbReference>
<dbReference type="Gene3D" id="3.50.50.60">
    <property type="entry name" value="FAD/NAD(P)-binding domain"/>
    <property type="match status" value="3"/>
</dbReference>
<dbReference type="PIRSF" id="PIRSF037495">
    <property type="entry name" value="Opine_OX_OoxA/HcnB"/>
    <property type="match status" value="1"/>
</dbReference>
<proteinExistence type="predicted"/>
<feature type="domain" description="SoxA A3" evidence="4">
    <location>
        <begin position="383"/>
        <end position="458"/>
    </location>
</feature>
<dbReference type="InterPro" id="IPR051691">
    <property type="entry name" value="Metab_Enz_Cyan_OpOx_G3PDH"/>
</dbReference>
<keyword evidence="1" id="KW-0560">Oxidoreductase</keyword>
<dbReference type="Gene3D" id="1.10.10.1100">
    <property type="entry name" value="BFD-like [2Fe-2S]-binding domain"/>
    <property type="match status" value="1"/>
</dbReference>
<organism evidence="5 6">
    <name type="scientific">Paraburkholderia strydomiana</name>
    <dbReference type="NCBI Taxonomy" id="1245417"/>
    <lineage>
        <taxon>Bacteria</taxon>
        <taxon>Pseudomonadati</taxon>
        <taxon>Pseudomonadota</taxon>
        <taxon>Betaproteobacteria</taxon>
        <taxon>Burkholderiales</taxon>
        <taxon>Burkholderiaceae</taxon>
        <taxon>Paraburkholderia</taxon>
    </lineage>
</organism>
<evidence type="ECO:0000313" key="6">
    <source>
        <dbReference type="Proteomes" id="UP001629392"/>
    </source>
</evidence>
<dbReference type="PRINTS" id="PR00411">
    <property type="entry name" value="PNDRDTASEI"/>
</dbReference>
<name>A0ABW9E6Y2_9BURK</name>
<comment type="caution">
    <text evidence="5">The sequence shown here is derived from an EMBL/GenBank/DDBJ whole genome shotgun (WGS) entry which is preliminary data.</text>
</comment>
<sequence length="484" mass="51526">MNANRVDVVIVGAGPAGMAAANVAAQRGLSVTVLDEQAAPGGQIYRAITQTSARRLQILGPDYAAGGELARAFAASGAKHERGASVWQVTAERTVDYVQDGVVKSLRAGSIILCSGAMERPFPIPGWTLPGVLTAGAAQILLKSAEVVPSQPVVLAGCGPLLYLLGWQYLRAGVPIRAIVDTTDSADYRRALTHLGGALKGWRQLAKGLKLMRALKRAGVPFHQGATDLALEGADALEAIRFSVAGRVQRLPATLVLLHQGVVPNTQVSWSLRARHRWDDAQLCWVPETDAWGELDVADIYVAGDSRGIGGAQAAAEQGRLAALEIVHRAGRIDRAMRDTLAAPVHRALREMLHIRPFLDALYRPKDANRIPADGVTVCRCEEVTAGQLREFVKLGCLGPNQAKSFGRCGMGPCQGRLCGLTVTEVIADARGVPPAEVGYYRVRPPIKPVTLAELAAAHEAALRRDDTQQPVQAVAESHDTAAR</sequence>
<evidence type="ECO:0000259" key="4">
    <source>
        <dbReference type="Pfam" id="PF17806"/>
    </source>
</evidence>
<dbReference type="Pfam" id="PF07992">
    <property type="entry name" value="Pyr_redox_2"/>
    <property type="match status" value="1"/>
</dbReference>
<evidence type="ECO:0000259" key="3">
    <source>
        <dbReference type="Pfam" id="PF07992"/>
    </source>
</evidence>
<feature type="domain" description="FAD/NAD(P)-binding" evidence="3">
    <location>
        <begin position="7"/>
        <end position="319"/>
    </location>
</feature>
<dbReference type="InterPro" id="IPR023753">
    <property type="entry name" value="FAD/NAD-binding_dom"/>
</dbReference>
<dbReference type="SUPFAM" id="SSF51905">
    <property type="entry name" value="FAD/NAD(P)-binding domain"/>
    <property type="match status" value="1"/>
</dbReference>
<gene>
    <name evidence="5" type="ORF">PQQ73_00545</name>
</gene>
<dbReference type="CDD" id="cd19946">
    <property type="entry name" value="GlpA-like_Fer2_BFD-like"/>
    <property type="match status" value="1"/>
</dbReference>
<dbReference type="PANTHER" id="PTHR42949:SF3">
    <property type="entry name" value="ANAEROBIC GLYCEROL-3-PHOSPHATE DEHYDROGENASE SUBUNIT B"/>
    <property type="match status" value="1"/>
</dbReference>
<dbReference type="InterPro" id="IPR041117">
    <property type="entry name" value="SoxA_A3"/>
</dbReference>
<evidence type="ECO:0000256" key="2">
    <source>
        <dbReference type="SAM" id="MobiDB-lite"/>
    </source>
</evidence>
<accession>A0ABW9E6Y2</accession>
<feature type="region of interest" description="Disordered" evidence="2">
    <location>
        <begin position="463"/>
        <end position="484"/>
    </location>
</feature>
<dbReference type="Proteomes" id="UP001629392">
    <property type="component" value="Unassembled WGS sequence"/>
</dbReference>
<dbReference type="InterPro" id="IPR041854">
    <property type="entry name" value="BFD-like_2Fe2S-bd_dom_sf"/>
</dbReference>
<evidence type="ECO:0000313" key="5">
    <source>
        <dbReference type="EMBL" id="MFM0714816.1"/>
    </source>
</evidence>
<keyword evidence="6" id="KW-1185">Reference proteome</keyword>